<proteinExistence type="predicted"/>
<dbReference type="SUPFAM" id="SSF51735">
    <property type="entry name" value="NAD(P)-binding Rossmann-fold domains"/>
    <property type="match status" value="1"/>
</dbReference>
<dbReference type="Proteomes" id="UP000290253">
    <property type="component" value="Unassembled WGS sequence"/>
</dbReference>
<accession>A0A4Q1SD08</accession>
<dbReference type="InterPro" id="IPR011032">
    <property type="entry name" value="GroES-like_sf"/>
</dbReference>
<dbReference type="Pfam" id="PF13602">
    <property type="entry name" value="ADH_zinc_N_2"/>
    <property type="match status" value="1"/>
</dbReference>
<dbReference type="GO" id="GO:0016491">
    <property type="term" value="F:oxidoreductase activity"/>
    <property type="evidence" value="ECO:0007669"/>
    <property type="project" value="InterPro"/>
</dbReference>
<protein>
    <submittedName>
        <fullName evidence="2">NADP-dependent oxidoreductase</fullName>
    </submittedName>
</protein>
<dbReference type="SUPFAM" id="SSF50129">
    <property type="entry name" value="GroES-like"/>
    <property type="match status" value="1"/>
</dbReference>
<keyword evidence="3" id="KW-1185">Reference proteome</keyword>
<comment type="caution">
    <text evidence="2">The sequence shown here is derived from an EMBL/GenBank/DDBJ whole genome shotgun (WGS) entry which is preliminary data.</text>
</comment>
<sequence>MSMMIRFHQFGSNEVLKSENLDVSQPDAGQVLVAVHAASVNPVDFKIRLGNYPSVKNDRLPYTLGRDISGVIEKCGAQSTRFKVGDAVFGIVDIHGGGYAQEAVLDQDAIALVPSGIDHIHAATVPLAGQTAWQGLFRYGQFEATQSVLIHGGSGGVGHFAIQFAKAKGARVLTTVSTANVSFARSLGADVVIDYQTQRFEDYASNLDMVFDLVGGETRERSWSVLKKGGVLVSTLTEPSQQEAKQFGVRALRYTVEADGDELAEIARLIASGQVKPHIQQIFPLQSAADALASVESGHTVGKIVLKVI</sequence>
<dbReference type="PANTHER" id="PTHR11695">
    <property type="entry name" value="ALCOHOL DEHYDROGENASE RELATED"/>
    <property type="match status" value="1"/>
</dbReference>
<dbReference type="Gene3D" id="3.40.50.720">
    <property type="entry name" value="NAD(P)-binding Rossmann-like Domain"/>
    <property type="match status" value="1"/>
</dbReference>
<dbReference type="OrthoDB" id="9792162at2"/>
<evidence type="ECO:0000313" key="2">
    <source>
        <dbReference type="EMBL" id="RXS95104.1"/>
    </source>
</evidence>
<dbReference type="Gene3D" id="3.90.180.10">
    <property type="entry name" value="Medium-chain alcohol dehydrogenases, catalytic domain"/>
    <property type="match status" value="1"/>
</dbReference>
<organism evidence="2 3">
    <name type="scientific">Silvibacterium dinghuense</name>
    <dbReference type="NCBI Taxonomy" id="1560006"/>
    <lineage>
        <taxon>Bacteria</taxon>
        <taxon>Pseudomonadati</taxon>
        <taxon>Acidobacteriota</taxon>
        <taxon>Terriglobia</taxon>
        <taxon>Terriglobales</taxon>
        <taxon>Acidobacteriaceae</taxon>
        <taxon>Silvibacterium</taxon>
    </lineage>
</organism>
<evidence type="ECO:0000313" key="3">
    <source>
        <dbReference type="Proteomes" id="UP000290253"/>
    </source>
</evidence>
<name>A0A4Q1SD08_9BACT</name>
<dbReference type="CDD" id="cd05289">
    <property type="entry name" value="MDR_like_2"/>
    <property type="match status" value="1"/>
</dbReference>
<reference evidence="2 3" key="1">
    <citation type="journal article" date="2016" name="Int. J. Syst. Evol. Microbiol.">
        <title>Acidipila dinghuensis sp. nov., an acidobacterium isolated from forest soil.</title>
        <authorList>
            <person name="Jiang Y.W."/>
            <person name="Wang J."/>
            <person name="Chen M.H."/>
            <person name="Lv Y.Y."/>
            <person name="Qiu L.H."/>
        </authorList>
    </citation>
    <scope>NUCLEOTIDE SEQUENCE [LARGE SCALE GENOMIC DNA]</scope>
    <source>
        <strain evidence="2 3">DHOF10</strain>
    </source>
</reference>
<dbReference type="EMBL" id="SDMK01000002">
    <property type="protein sequence ID" value="RXS95104.1"/>
    <property type="molecule type" value="Genomic_DNA"/>
</dbReference>
<evidence type="ECO:0000259" key="1">
    <source>
        <dbReference type="SMART" id="SM00829"/>
    </source>
</evidence>
<dbReference type="Pfam" id="PF08240">
    <property type="entry name" value="ADH_N"/>
    <property type="match status" value="1"/>
</dbReference>
<dbReference type="SMART" id="SM00829">
    <property type="entry name" value="PKS_ER"/>
    <property type="match status" value="1"/>
</dbReference>
<dbReference type="InterPro" id="IPR020843">
    <property type="entry name" value="ER"/>
</dbReference>
<dbReference type="InterPro" id="IPR036291">
    <property type="entry name" value="NAD(P)-bd_dom_sf"/>
</dbReference>
<dbReference type="PANTHER" id="PTHR11695:SF294">
    <property type="entry name" value="RETICULON-4-INTERACTING PROTEIN 1, MITOCHONDRIAL"/>
    <property type="match status" value="1"/>
</dbReference>
<dbReference type="AlphaFoldDB" id="A0A4Q1SD08"/>
<gene>
    <name evidence="2" type="ORF">ESZ00_10840</name>
</gene>
<dbReference type="InterPro" id="IPR050700">
    <property type="entry name" value="YIM1/Zinc_Alcohol_DH_Fams"/>
</dbReference>
<dbReference type="InterPro" id="IPR013154">
    <property type="entry name" value="ADH-like_N"/>
</dbReference>
<feature type="domain" description="Enoyl reductase (ER)" evidence="1">
    <location>
        <begin position="11"/>
        <end position="306"/>
    </location>
</feature>